<comment type="caution">
    <text evidence="1">The sequence shown here is derived from an EMBL/GenBank/DDBJ whole genome shotgun (WGS) entry which is preliminary data.</text>
</comment>
<proteinExistence type="predicted"/>
<name>A0A562MSK6_9HYPH</name>
<reference evidence="1 2" key="1">
    <citation type="journal article" date="2015" name="Stand. Genomic Sci.">
        <title>Genomic Encyclopedia of Bacterial and Archaeal Type Strains, Phase III: the genomes of soil and plant-associated and newly described type strains.</title>
        <authorList>
            <person name="Whitman W.B."/>
            <person name="Woyke T."/>
            <person name="Klenk H.P."/>
            <person name="Zhou Y."/>
            <person name="Lilburn T.G."/>
            <person name="Beck B.J."/>
            <person name="De Vos P."/>
            <person name="Vandamme P."/>
            <person name="Eisen J.A."/>
            <person name="Garrity G."/>
            <person name="Hugenholtz P."/>
            <person name="Kyrpides N.C."/>
        </authorList>
    </citation>
    <scope>NUCLEOTIDE SEQUENCE [LARGE SCALE GENOMIC DNA]</scope>
    <source>
        <strain evidence="1 2">CGMCC 1.2546</strain>
    </source>
</reference>
<organism evidence="1 2">
    <name type="scientific">Mesorhizobium tianshanense</name>
    <dbReference type="NCBI Taxonomy" id="39844"/>
    <lineage>
        <taxon>Bacteria</taxon>
        <taxon>Pseudomonadati</taxon>
        <taxon>Pseudomonadota</taxon>
        <taxon>Alphaproteobacteria</taxon>
        <taxon>Hyphomicrobiales</taxon>
        <taxon>Phyllobacteriaceae</taxon>
        <taxon>Mesorhizobium</taxon>
    </lineage>
</organism>
<dbReference type="EMBL" id="VLKT01000063">
    <property type="protein sequence ID" value="TWI22820.1"/>
    <property type="molecule type" value="Genomic_DNA"/>
</dbReference>
<dbReference type="AlphaFoldDB" id="A0A562MSK6"/>
<evidence type="ECO:0000313" key="1">
    <source>
        <dbReference type="EMBL" id="TWI22820.1"/>
    </source>
</evidence>
<accession>A0A562MSK6</accession>
<sequence length="134" mass="14455">MHNKPVMADAVCAFSNKPITKLSPQLHQELSVAAAQQVAATLDGATHLIAKMAAWMRPIFFDTPSPEQGNGDLLMGCSGKRAIQSLEHDTQTPSAGFRRKASSCQAAATINVIQELKGSDMELQVPRRHDCVDV</sequence>
<protein>
    <submittedName>
        <fullName evidence="1">Uncharacterized protein</fullName>
    </submittedName>
</protein>
<dbReference type="Proteomes" id="UP000317122">
    <property type="component" value="Unassembled WGS sequence"/>
</dbReference>
<evidence type="ECO:0000313" key="2">
    <source>
        <dbReference type="Proteomes" id="UP000317122"/>
    </source>
</evidence>
<keyword evidence="2" id="KW-1185">Reference proteome</keyword>
<gene>
    <name evidence="1" type="ORF">IQ26_06563</name>
</gene>